<name>A0ABZ1IMH5_9ACTN</name>
<reference evidence="1 2" key="1">
    <citation type="submission" date="2022-10" db="EMBL/GenBank/DDBJ databases">
        <title>The complete genomes of actinobacterial strains from the NBC collection.</title>
        <authorList>
            <person name="Joergensen T.S."/>
            <person name="Alvarez Arevalo M."/>
            <person name="Sterndorff E.B."/>
            <person name="Faurdal D."/>
            <person name="Vuksanovic O."/>
            <person name="Mourched A.-S."/>
            <person name="Charusanti P."/>
            <person name="Shaw S."/>
            <person name="Blin K."/>
            <person name="Weber T."/>
        </authorList>
    </citation>
    <scope>NUCLEOTIDE SEQUENCE [LARGE SCALE GENOMIC DNA]</scope>
    <source>
        <strain evidence="1 2">NBC_00206</strain>
    </source>
</reference>
<keyword evidence="2" id="KW-1185">Reference proteome</keyword>
<evidence type="ECO:0000313" key="1">
    <source>
        <dbReference type="EMBL" id="WTO81158.1"/>
    </source>
</evidence>
<sequence length="133" mass="14817">MGGTESARDDAFEPVRRHGRGPSYTVDVGPGWRHLVLECHEALVAEFPEYEMLAVKQKWGALAFQAFPRPWQPGGNWTSAEHARLDAIIEAFARRSEEICERCGAAGALRETRRIDLTLCDACEAAVPEHGHF</sequence>
<evidence type="ECO:0000313" key="2">
    <source>
        <dbReference type="Proteomes" id="UP001622690"/>
    </source>
</evidence>
<proteinExistence type="predicted"/>
<dbReference type="RefSeq" id="WP_364919964.1">
    <property type="nucleotide sequence ID" value="NZ_CP108125.1"/>
</dbReference>
<organism evidence="1 2">
    <name type="scientific">Streptomyces nigra</name>
    <dbReference type="NCBI Taxonomy" id="1827580"/>
    <lineage>
        <taxon>Bacteria</taxon>
        <taxon>Bacillati</taxon>
        <taxon>Actinomycetota</taxon>
        <taxon>Actinomycetes</taxon>
        <taxon>Kitasatosporales</taxon>
        <taxon>Streptomycetaceae</taxon>
        <taxon>Streptomyces</taxon>
    </lineage>
</organism>
<accession>A0ABZ1IMH5</accession>
<evidence type="ECO:0008006" key="3">
    <source>
        <dbReference type="Google" id="ProtNLM"/>
    </source>
</evidence>
<protein>
    <recommendedName>
        <fullName evidence="3">DksA C4-type domain-containing protein</fullName>
    </recommendedName>
</protein>
<dbReference type="Proteomes" id="UP001622690">
    <property type="component" value="Chromosome"/>
</dbReference>
<gene>
    <name evidence="1" type="ORF">OHU27_01490</name>
</gene>
<dbReference type="EMBL" id="CP108125">
    <property type="protein sequence ID" value="WTO81158.1"/>
    <property type="molecule type" value="Genomic_DNA"/>
</dbReference>